<dbReference type="EMBL" id="JBCLYO010000003">
    <property type="protein sequence ID" value="KAL0091728.1"/>
    <property type="molecule type" value="Genomic_DNA"/>
</dbReference>
<reference evidence="1 2" key="1">
    <citation type="submission" date="2024-04" db="EMBL/GenBank/DDBJ databases">
        <title>Symmetric and asymmetric DNA N6-adenine methylation regulates different biological responses in Mucorales.</title>
        <authorList>
            <consortium name="Lawrence Berkeley National Laboratory"/>
            <person name="Lax C."/>
            <person name="Mondo S.J."/>
            <person name="Osorio-Concepcion M."/>
            <person name="Muszewska A."/>
            <person name="Corrochano-Luque M."/>
            <person name="Gutierrez G."/>
            <person name="Riley R."/>
            <person name="Lipzen A."/>
            <person name="Guo J."/>
            <person name="Hundley H."/>
            <person name="Amirebrahimi M."/>
            <person name="Ng V."/>
            <person name="Lorenzo-Gutierrez D."/>
            <person name="Binder U."/>
            <person name="Yang J."/>
            <person name="Song Y."/>
            <person name="Canovas D."/>
            <person name="Navarro E."/>
            <person name="Freitag M."/>
            <person name="Gabaldon T."/>
            <person name="Grigoriev I.V."/>
            <person name="Corrochano L.M."/>
            <person name="Nicolas F.E."/>
            <person name="Garre V."/>
        </authorList>
    </citation>
    <scope>NUCLEOTIDE SEQUENCE [LARGE SCALE GENOMIC DNA]</scope>
    <source>
        <strain evidence="1 2">L51</strain>
    </source>
</reference>
<proteinExistence type="predicted"/>
<accession>A0ABR3B6M6</accession>
<dbReference type="Proteomes" id="UP001448207">
    <property type="component" value="Unassembled WGS sequence"/>
</dbReference>
<sequence>MHRNFESIPVFGTGRISPIKIQAIRIAILLEKISHFGAVNVDGLRNTVGKKYIDSNAKFDTTLYIQISGVLRLHLFIRSDEEISEAELQGSCIDPIMYYILQSTGKHLLSMTVFFKDALEMRSSKYMAAVQAIGKNLQIGEKDNLYLMVKLYSFETTKYLVQLSHSLSSLDSLKQILICSKDNCVGAQEGRAGRRYCSIDISDLNLNINIKKTTSWNKRTNGFLIQNA</sequence>
<comment type="caution">
    <text evidence="1">The sequence shown here is derived from an EMBL/GenBank/DDBJ whole genome shotgun (WGS) entry which is preliminary data.</text>
</comment>
<evidence type="ECO:0000313" key="2">
    <source>
        <dbReference type="Proteomes" id="UP001448207"/>
    </source>
</evidence>
<protein>
    <submittedName>
        <fullName evidence="1">Uncharacterized protein</fullName>
    </submittedName>
</protein>
<keyword evidence="2" id="KW-1185">Reference proteome</keyword>
<name>A0ABR3B6M6_PHYBL</name>
<organism evidence="1 2">
    <name type="scientific">Phycomyces blakesleeanus</name>
    <dbReference type="NCBI Taxonomy" id="4837"/>
    <lineage>
        <taxon>Eukaryota</taxon>
        <taxon>Fungi</taxon>
        <taxon>Fungi incertae sedis</taxon>
        <taxon>Mucoromycota</taxon>
        <taxon>Mucoromycotina</taxon>
        <taxon>Mucoromycetes</taxon>
        <taxon>Mucorales</taxon>
        <taxon>Phycomycetaceae</taxon>
        <taxon>Phycomyces</taxon>
    </lineage>
</organism>
<gene>
    <name evidence="1" type="ORF">J3Q64DRAFT_1819397</name>
</gene>
<evidence type="ECO:0000313" key="1">
    <source>
        <dbReference type="EMBL" id="KAL0091728.1"/>
    </source>
</evidence>